<accession>A0A8S2EI76</accession>
<evidence type="ECO:0000313" key="6">
    <source>
        <dbReference type="EMBL" id="CAF1233144.1"/>
    </source>
</evidence>
<evidence type="ECO:0000256" key="1">
    <source>
        <dbReference type="ARBA" id="ARBA00004370"/>
    </source>
</evidence>
<dbReference type="PROSITE" id="PS51257">
    <property type="entry name" value="PROKAR_LIPOPROTEIN"/>
    <property type="match status" value="1"/>
</dbReference>
<dbReference type="Proteomes" id="UP000682733">
    <property type="component" value="Unassembled WGS sequence"/>
</dbReference>
<keyword evidence="4 5" id="KW-0472">Membrane</keyword>
<dbReference type="InterPro" id="IPR023352">
    <property type="entry name" value="MAPEG-like_dom_sf"/>
</dbReference>
<evidence type="ECO:0000313" key="7">
    <source>
        <dbReference type="EMBL" id="CAF4041300.1"/>
    </source>
</evidence>
<dbReference type="Gene3D" id="1.20.120.550">
    <property type="entry name" value="Membrane associated eicosanoid/glutathione metabolism-like domain"/>
    <property type="match status" value="1"/>
</dbReference>
<evidence type="ECO:0000313" key="8">
    <source>
        <dbReference type="Proteomes" id="UP000677228"/>
    </source>
</evidence>
<dbReference type="Pfam" id="PF01124">
    <property type="entry name" value="MAPEG"/>
    <property type="match status" value="1"/>
</dbReference>
<dbReference type="InterPro" id="IPR001129">
    <property type="entry name" value="Membr-assoc_MAPEG"/>
</dbReference>
<evidence type="ECO:0008006" key="9">
    <source>
        <dbReference type="Google" id="ProtNLM"/>
    </source>
</evidence>
<reference evidence="6" key="1">
    <citation type="submission" date="2021-02" db="EMBL/GenBank/DDBJ databases">
        <authorList>
            <person name="Nowell W R."/>
        </authorList>
    </citation>
    <scope>NUCLEOTIDE SEQUENCE</scope>
</reference>
<name>A0A8S2EI76_9BILA</name>
<organism evidence="6 8">
    <name type="scientific">Didymodactylos carnosus</name>
    <dbReference type="NCBI Taxonomy" id="1234261"/>
    <lineage>
        <taxon>Eukaryota</taxon>
        <taxon>Metazoa</taxon>
        <taxon>Spiralia</taxon>
        <taxon>Gnathifera</taxon>
        <taxon>Rotifera</taxon>
        <taxon>Eurotatoria</taxon>
        <taxon>Bdelloidea</taxon>
        <taxon>Philodinida</taxon>
        <taxon>Philodinidae</taxon>
        <taxon>Didymodactylos</taxon>
    </lineage>
</organism>
<proteinExistence type="predicted"/>
<protein>
    <recommendedName>
        <fullName evidence="9">MAPEG family protein</fullName>
    </recommendedName>
</protein>
<dbReference type="GO" id="GO:0045055">
    <property type="term" value="P:regulated exocytosis"/>
    <property type="evidence" value="ECO:0007669"/>
    <property type="project" value="TreeGrafter"/>
</dbReference>
<dbReference type="EMBL" id="CAJOBA010037382">
    <property type="protein sequence ID" value="CAF4041300.1"/>
    <property type="molecule type" value="Genomic_DNA"/>
</dbReference>
<sequence>MYVDIKYGLILPIIVALSCLLHRILIYNKKQLLQQQIKNVFIKLQHDVIFNAIIAYTLTIGSFLFTHKYFTINKTFKDLKLDNKHTIDIILFTLRWYICQIIPLFWGIAVIANKRYFSEKSIQGGITNELDMDIRYLQNTLEQVILSCIINLIATSNIQNINHLSWIAMNSIFFLTGRILFWYLYTHYPLEPGKRACGFGLTFYPSILTLGFCIYKFFL</sequence>
<dbReference type="PANTHER" id="PTHR31004:SF1">
    <property type="entry name" value="TRANSMEMBRANE PROTEIN 79"/>
    <property type="match status" value="1"/>
</dbReference>
<evidence type="ECO:0000256" key="3">
    <source>
        <dbReference type="ARBA" id="ARBA00022989"/>
    </source>
</evidence>
<evidence type="ECO:0000256" key="5">
    <source>
        <dbReference type="SAM" id="Phobius"/>
    </source>
</evidence>
<dbReference type="PANTHER" id="PTHR31004">
    <property type="entry name" value="TRANSMEMBRANE PROTEIN 79"/>
    <property type="match status" value="1"/>
</dbReference>
<keyword evidence="2 5" id="KW-0812">Transmembrane</keyword>
<dbReference type="AlphaFoldDB" id="A0A8S2EI76"/>
<feature type="transmembrane region" description="Helical" evidence="5">
    <location>
        <begin position="6"/>
        <end position="27"/>
    </location>
</feature>
<feature type="transmembrane region" description="Helical" evidence="5">
    <location>
        <begin position="89"/>
        <end position="112"/>
    </location>
</feature>
<comment type="subcellular location">
    <subcellularLocation>
        <location evidence="1">Membrane</location>
    </subcellularLocation>
</comment>
<feature type="transmembrane region" description="Helical" evidence="5">
    <location>
        <begin position="48"/>
        <end position="69"/>
    </location>
</feature>
<dbReference type="EMBL" id="CAJNOK010015834">
    <property type="protein sequence ID" value="CAF1233144.1"/>
    <property type="molecule type" value="Genomic_DNA"/>
</dbReference>
<comment type="caution">
    <text evidence="6">The sequence shown here is derived from an EMBL/GenBank/DDBJ whole genome shotgun (WGS) entry which is preliminary data.</text>
</comment>
<dbReference type="GO" id="GO:0032588">
    <property type="term" value="C:trans-Golgi network membrane"/>
    <property type="evidence" value="ECO:0007669"/>
    <property type="project" value="TreeGrafter"/>
</dbReference>
<evidence type="ECO:0000256" key="4">
    <source>
        <dbReference type="ARBA" id="ARBA00023136"/>
    </source>
</evidence>
<gene>
    <name evidence="6" type="ORF">OVA965_LOCUS25475</name>
    <name evidence="7" type="ORF">TMI583_LOCUS26206</name>
</gene>
<dbReference type="SUPFAM" id="SSF161084">
    <property type="entry name" value="MAPEG domain-like"/>
    <property type="match status" value="1"/>
</dbReference>
<evidence type="ECO:0000256" key="2">
    <source>
        <dbReference type="ARBA" id="ARBA00022692"/>
    </source>
</evidence>
<feature type="transmembrane region" description="Helical" evidence="5">
    <location>
        <begin position="164"/>
        <end position="185"/>
    </location>
</feature>
<dbReference type="Proteomes" id="UP000677228">
    <property type="component" value="Unassembled WGS sequence"/>
</dbReference>
<feature type="transmembrane region" description="Helical" evidence="5">
    <location>
        <begin position="197"/>
        <end position="218"/>
    </location>
</feature>
<keyword evidence="3 5" id="KW-1133">Transmembrane helix</keyword>
<dbReference type="GO" id="GO:0005765">
    <property type="term" value="C:lysosomal membrane"/>
    <property type="evidence" value="ECO:0007669"/>
    <property type="project" value="TreeGrafter"/>
</dbReference>